<feature type="compositionally biased region" description="Low complexity" evidence="1">
    <location>
        <begin position="1"/>
        <end position="20"/>
    </location>
</feature>
<feature type="transmembrane region" description="Helical" evidence="2">
    <location>
        <begin position="54"/>
        <end position="72"/>
    </location>
</feature>
<sequence length="76" mass="7976">MDPATMMMMSQGAGQVAQAARAPDQSPFGSARSSGTLDGSNWTVNYGTYTQPESTTRALIIGAVVLAAVLIWKKGR</sequence>
<dbReference type="Proteomes" id="UP000279384">
    <property type="component" value="Unassembled WGS sequence"/>
</dbReference>
<gene>
    <name evidence="3" type="ORF">C8E02_0923</name>
</gene>
<keyword evidence="2" id="KW-0472">Membrane</keyword>
<evidence type="ECO:0000256" key="2">
    <source>
        <dbReference type="SAM" id="Phobius"/>
    </source>
</evidence>
<dbReference type="EMBL" id="RBID01000011">
    <property type="protein sequence ID" value="RKQ61156.1"/>
    <property type="molecule type" value="Genomic_DNA"/>
</dbReference>
<name>A0A495BIU4_VOGIN</name>
<keyword evidence="2" id="KW-1133">Transmembrane helix</keyword>
<reference evidence="3 4" key="1">
    <citation type="submission" date="2018-10" db="EMBL/GenBank/DDBJ databases">
        <title>Genomic Encyclopedia of Type Strains, Phase IV (KMG-IV): sequencing the most valuable type-strain genomes for metagenomic binning, comparative biology and taxonomic classification.</title>
        <authorList>
            <person name="Goeker M."/>
        </authorList>
    </citation>
    <scope>NUCLEOTIDE SEQUENCE [LARGE SCALE GENOMIC DNA]</scope>
    <source>
        <strain evidence="3 4">DSM 3303</strain>
    </source>
</reference>
<evidence type="ECO:0000256" key="1">
    <source>
        <dbReference type="SAM" id="MobiDB-lite"/>
    </source>
</evidence>
<dbReference type="AlphaFoldDB" id="A0A495BIU4"/>
<feature type="compositionally biased region" description="Polar residues" evidence="1">
    <location>
        <begin position="27"/>
        <end position="40"/>
    </location>
</feature>
<evidence type="ECO:0000313" key="3">
    <source>
        <dbReference type="EMBL" id="RKQ61156.1"/>
    </source>
</evidence>
<protein>
    <submittedName>
        <fullName evidence="3">Uncharacterized protein</fullName>
    </submittedName>
</protein>
<comment type="caution">
    <text evidence="3">The sequence shown here is derived from an EMBL/GenBank/DDBJ whole genome shotgun (WGS) entry which is preliminary data.</text>
</comment>
<feature type="region of interest" description="Disordered" evidence="1">
    <location>
        <begin position="1"/>
        <end position="40"/>
    </location>
</feature>
<organism evidence="3 4">
    <name type="scientific">Vogesella indigofera</name>
    <name type="common">Pseudomonas indigofera</name>
    <dbReference type="NCBI Taxonomy" id="45465"/>
    <lineage>
        <taxon>Bacteria</taxon>
        <taxon>Pseudomonadati</taxon>
        <taxon>Pseudomonadota</taxon>
        <taxon>Betaproteobacteria</taxon>
        <taxon>Neisseriales</taxon>
        <taxon>Chromobacteriaceae</taxon>
        <taxon>Vogesella</taxon>
    </lineage>
</organism>
<evidence type="ECO:0000313" key="4">
    <source>
        <dbReference type="Proteomes" id="UP000279384"/>
    </source>
</evidence>
<keyword evidence="2" id="KW-0812">Transmembrane</keyword>
<proteinExistence type="predicted"/>
<accession>A0A495BIU4</accession>